<proteinExistence type="predicted"/>
<protein>
    <submittedName>
        <fullName evidence="3">DUF2964 domain-containing protein</fullName>
    </submittedName>
    <submittedName>
        <fullName evidence="2">DUF2964 family protein</fullName>
    </submittedName>
</protein>
<dbReference type="Proteomes" id="UP000237632">
    <property type="component" value="Unassembled WGS sequence"/>
</dbReference>
<name>A0A118DSC3_BURVI</name>
<reference evidence="2" key="2">
    <citation type="submission" date="2023-07" db="EMBL/GenBank/DDBJ databases">
        <title>A collection of bacterial strains from the Burkholderia cepacia Research Laboratory and Repository.</title>
        <authorList>
            <person name="Lipuma J."/>
            <person name="Spilker T."/>
            <person name="Caverly L."/>
        </authorList>
    </citation>
    <scope>NUCLEOTIDE SEQUENCE</scope>
    <source>
        <strain evidence="2">AU44268</strain>
    </source>
</reference>
<feature type="transmembrane region" description="Helical" evidence="1">
    <location>
        <begin position="38"/>
        <end position="57"/>
    </location>
</feature>
<dbReference type="InterPro" id="IPR021347">
    <property type="entry name" value="DUF2964"/>
</dbReference>
<reference evidence="3 4" key="1">
    <citation type="submission" date="2018-03" db="EMBL/GenBank/DDBJ databases">
        <authorList>
            <person name="Nguyen K."/>
            <person name="Fouts D."/>
            <person name="Sutton G."/>
        </authorList>
    </citation>
    <scope>NUCLEOTIDE SEQUENCE [LARGE SCALE GENOMIC DNA]</scope>
    <source>
        <strain evidence="3 4">AU3578</strain>
    </source>
</reference>
<dbReference type="GeneID" id="45683631"/>
<keyword evidence="1" id="KW-0812">Transmembrane</keyword>
<dbReference type="Pfam" id="PF11177">
    <property type="entry name" value="DUF2964"/>
    <property type="match status" value="1"/>
</dbReference>
<keyword evidence="1" id="KW-1133">Transmembrane helix</keyword>
<evidence type="ECO:0000256" key="1">
    <source>
        <dbReference type="SAM" id="Phobius"/>
    </source>
</evidence>
<organism evidence="3 4">
    <name type="scientific">Burkholderia vietnamiensis</name>
    <dbReference type="NCBI Taxonomy" id="60552"/>
    <lineage>
        <taxon>Bacteria</taxon>
        <taxon>Pseudomonadati</taxon>
        <taxon>Pseudomonadota</taxon>
        <taxon>Betaproteobacteria</taxon>
        <taxon>Burkholderiales</taxon>
        <taxon>Burkholderiaceae</taxon>
        <taxon>Burkholderia</taxon>
        <taxon>Burkholderia cepacia complex</taxon>
    </lineage>
</organism>
<dbReference type="Proteomes" id="UP001171620">
    <property type="component" value="Unassembled WGS sequence"/>
</dbReference>
<evidence type="ECO:0000313" key="2">
    <source>
        <dbReference type="EMBL" id="MDN7796608.1"/>
    </source>
</evidence>
<evidence type="ECO:0000313" key="3">
    <source>
        <dbReference type="EMBL" id="PRH39981.1"/>
    </source>
</evidence>
<dbReference type="EMBL" id="PVHK01000176">
    <property type="protein sequence ID" value="PRH39981.1"/>
    <property type="molecule type" value="Genomic_DNA"/>
</dbReference>
<sequence length="61" mass="6419">MIRLQYRSTLATSCVFIALASLLGVVHAMLIDEQVAPYAIVALVSGIVGFVAQLGPASSER</sequence>
<keyword evidence="1" id="KW-0472">Membrane</keyword>
<evidence type="ECO:0000313" key="4">
    <source>
        <dbReference type="Proteomes" id="UP000237632"/>
    </source>
</evidence>
<dbReference type="RefSeq" id="WP_045579792.1">
    <property type="nucleotide sequence ID" value="NZ_BGKC01000026.1"/>
</dbReference>
<dbReference type="EMBL" id="JAUJRV010000012">
    <property type="protein sequence ID" value="MDN7796608.1"/>
    <property type="molecule type" value="Genomic_DNA"/>
</dbReference>
<comment type="caution">
    <text evidence="3">The sequence shown here is derived from an EMBL/GenBank/DDBJ whole genome shotgun (WGS) entry which is preliminary data.</text>
</comment>
<accession>A0A118DSC3</accession>
<gene>
    <name evidence="3" type="ORF">C6T65_23450</name>
    <name evidence="2" type="ORF">QZM33_16865</name>
</gene>
<dbReference type="AlphaFoldDB" id="A0A118DSC3"/>